<gene>
    <name evidence="3" type="ORF">FisN_26Hh074</name>
</gene>
<dbReference type="Gene3D" id="3.90.320.10">
    <property type="match status" value="1"/>
</dbReference>
<evidence type="ECO:0000256" key="1">
    <source>
        <dbReference type="SAM" id="SignalP"/>
    </source>
</evidence>
<dbReference type="EMBL" id="BDSP01000132">
    <property type="protein sequence ID" value="GAX18775.1"/>
    <property type="molecule type" value="Genomic_DNA"/>
</dbReference>
<sequence length="342" mass="39700">MKGQFLSFFLLVHMARVTSFLLSHRCTAVFASKRRHAASLAEELQQEPLAITMPTALSPSSIQTFRDCPQSFLFQYIYKIKQPVNAALTTGTLCHAALEQIFDLPASDRTLHNLQNLFRQQWAQKRLQADYRHLFHDQEQHNREAEIAWGQYSLSLLKQYFEYENPAHVERPNPLQREVWVRAHIPFEEEESFLVRGIVDRFDMVRDSQNNIVLRLLDYKTGKAPQLKYSPAMNQKIRDEAFEQLKIYALLYQGELPLRYLRLLFLTSPSGRAVAMDWDLGATPEERHAVLQPVQQGLVDVYQQIRALVESQDPKVWKGCDRSFCYCHTCRPQFAAGSVWAP</sequence>
<dbReference type="InParanoid" id="A0A1Z5JXM1"/>
<feature type="signal peptide" evidence="1">
    <location>
        <begin position="1"/>
        <end position="19"/>
    </location>
</feature>
<accession>A0A1Z5JXM1</accession>
<dbReference type="Proteomes" id="UP000198406">
    <property type="component" value="Unassembled WGS sequence"/>
</dbReference>
<comment type="caution">
    <text evidence="3">The sequence shown here is derived from an EMBL/GenBank/DDBJ whole genome shotgun (WGS) entry which is preliminary data.</text>
</comment>
<protein>
    <recommendedName>
        <fullName evidence="2">PD-(D/E)XK endonuclease-like domain-containing protein</fullName>
    </recommendedName>
</protein>
<feature type="chain" id="PRO_5012916038" description="PD-(D/E)XK endonuclease-like domain-containing protein" evidence="1">
    <location>
        <begin position="20"/>
        <end position="342"/>
    </location>
</feature>
<dbReference type="InterPro" id="IPR011604">
    <property type="entry name" value="PDDEXK-like_dom_sf"/>
</dbReference>
<keyword evidence="1" id="KW-0732">Signal</keyword>
<keyword evidence="4" id="KW-1185">Reference proteome</keyword>
<dbReference type="Pfam" id="PF12705">
    <property type="entry name" value="PDDEXK_1"/>
    <property type="match status" value="1"/>
</dbReference>
<dbReference type="OrthoDB" id="203630at2759"/>
<dbReference type="InterPro" id="IPR038726">
    <property type="entry name" value="PDDEXK_AddAB-type"/>
</dbReference>
<organism evidence="3 4">
    <name type="scientific">Fistulifera solaris</name>
    <name type="common">Oleaginous diatom</name>
    <dbReference type="NCBI Taxonomy" id="1519565"/>
    <lineage>
        <taxon>Eukaryota</taxon>
        <taxon>Sar</taxon>
        <taxon>Stramenopiles</taxon>
        <taxon>Ochrophyta</taxon>
        <taxon>Bacillariophyta</taxon>
        <taxon>Bacillariophyceae</taxon>
        <taxon>Bacillariophycidae</taxon>
        <taxon>Naviculales</taxon>
        <taxon>Naviculaceae</taxon>
        <taxon>Fistulifera</taxon>
    </lineage>
</organism>
<evidence type="ECO:0000259" key="2">
    <source>
        <dbReference type="Pfam" id="PF12705"/>
    </source>
</evidence>
<evidence type="ECO:0000313" key="4">
    <source>
        <dbReference type="Proteomes" id="UP000198406"/>
    </source>
</evidence>
<proteinExistence type="predicted"/>
<reference evidence="3 4" key="1">
    <citation type="journal article" date="2015" name="Plant Cell">
        <title>Oil accumulation by the oleaginous diatom Fistulifera solaris as revealed by the genome and transcriptome.</title>
        <authorList>
            <person name="Tanaka T."/>
            <person name="Maeda Y."/>
            <person name="Veluchamy A."/>
            <person name="Tanaka M."/>
            <person name="Abida H."/>
            <person name="Marechal E."/>
            <person name="Bowler C."/>
            <person name="Muto M."/>
            <person name="Sunaga Y."/>
            <person name="Tanaka M."/>
            <person name="Yoshino T."/>
            <person name="Taniguchi T."/>
            <person name="Fukuda Y."/>
            <person name="Nemoto M."/>
            <person name="Matsumoto M."/>
            <person name="Wong P.S."/>
            <person name="Aburatani S."/>
            <person name="Fujibuchi W."/>
        </authorList>
    </citation>
    <scope>NUCLEOTIDE SEQUENCE [LARGE SCALE GENOMIC DNA]</scope>
    <source>
        <strain evidence="3 4">JPCC DA0580</strain>
    </source>
</reference>
<feature type="domain" description="PD-(D/E)XK endonuclease-like" evidence="2">
    <location>
        <begin position="57"/>
        <end position="327"/>
    </location>
</feature>
<dbReference type="AlphaFoldDB" id="A0A1Z5JXM1"/>
<name>A0A1Z5JXM1_FISSO</name>
<evidence type="ECO:0000313" key="3">
    <source>
        <dbReference type="EMBL" id="GAX18775.1"/>
    </source>
</evidence>